<evidence type="ECO:0000256" key="8">
    <source>
        <dbReference type="SAM" id="Phobius"/>
    </source>
</evidence>
<dbReference type="SUPFAM" id="SSF103473">
    <property type="entry name" value="MFS general substrate transporter"/>
    <property type="match status" value="1"/>
</dbReference>
<keyword evidence="6 8" id="KW-0472">Membrane</keyword>
<evidence type="ECO:0000259" key="9">
    <source>
        <dbReference type="PROSITE" id="PS50850"/>
    </source>
</evidence>
<feature type="transmembrane region" description="Helical" evidence="8">
    <location>
        <begin position="375"/>
        <end position="392"/>
    </location>
</feature>
<dbReference type="Gene3D" id="1.20.1250.20">
    <property type="entry name" value="MFS general substrate transporter like domains"/>
    <property type="match status" value="1"/>
</dbReference>
<keyword evidence="5 8" id="KW-1133">Transmembrane helix</keyword>
<feature type="transmembrane region" description="Helical" evidence="8">
    <location>
        <begin position="180"/>
        <end position="201"/>
    </location>
</feature>
<evidence type="ECO:0000256" key="4">
    <source>
        <dbReference type="ARBA" id="ARBA00022692"/>
    </source>
</evidence>
<feature type="transmembrane region" description="Helical" evidence="8">
    <location>
        <begin position="404"/>
        <end position="430"/>
    </location>
</feature>
<evidence type="ECO:0000256" key="3">
    <source>
        <dbReference type="ARBA" id="ARBA00022475"/>
    </source>
</evidence>
<evidence type="ECO:0000256" key="7">
    <source>
        <dbReference type="SAM" id="MobiDB-lite"/>
    </source>
</evidence>
<dbReference type="PROSITE" id="PS50850">
    <property type="entry name" value="MFS"/>
    <property type="match status" value="1"/>
</dbReference>
<dbReference type="NCBIfam" id="TIGR00711">
    <property type="entry name" value="efflux_EmrB"/>
    <property type="match status" value="1"/>
</dbReference>
<accession>A0A849BTB1</accession>
<dbReference type="GO" id="GO:0022857">
    <property type="term" value="F:transmembrane transporter activity"/>
    <property type="evidence" value="ECO:0007669"/>
    <property type="project" value="InterPro"/>
</dbReference>
<name>A0A849BTB1_9ACTN</name>
<dbReference type="InterPro" id="IPR036259">
    <property type="entry name" value="MFS_trans_sf"/>
</dbReference>
<dbReference type="Proteomes" id="UP000555552">
    <property type="component" value="Unassembled WGS sequence"/>
</dbReference>
<feature type="transmembrane region" description="Helical" evidence="8">
    <location>
        <begin position="268"/>
        <end position="291"/>
    </location>
</feature>
<dbReference type="PANTHER" id="PTHR42718">
    <property type="entry name" value="MAJOR FACILITATOR SUPERFAMILY MULTIDRUG TRANSPORTER MFSC"/>
    <property type="match status" value="1"/>
</dbReference>
<comment type="subcellular location">
    <subcellularLocation>
        <location evidence="1">Cell membrane</location>
        <topology evidence="1">Multi-pass membrane protein</topology>
    </subcellularLocation>
</comment>
<feature type="transmembrane region" description="Helical" evidence="8">
    <location>
        <begin position="343"/>
        <end position="363"/>
    </location>
</feature>
<feature type="transmembrane region" description="Helical" evidence="8">
    <location>
        <begin position="88"/>
        <end position="108"/>
    </location>
</feature>
<evidence type="ECO:0000256" key="2">
    <source>
        <dbReference type="ARBA" id="ARBA00022448"/>
    </source>
</evidence>
<gene>
    <name evidence="10" type="ORF">HLB09_14010</name>
</gene>
<protein>
    <submittedName>
        <fullName evidence="10">MFS transporter</fullName>
    </submittedName>
</protein>
<evidence type="ECO:0000256" key="6">
    <source>
        <dbReference type="ARBA" id="ARBA00023136"/>
    </source>
</evidence>
<feature type="transmembrane region" description="Helical" evidence="8">
    <location>
        <begin position="145"/>
        <end position="168"/>
    </location>
</feature>
<feature type="transmembrane region" description="Helical" evidence="8">
    <location>
        <begin position="312"/>
        <end position="331"/>
    </location>
</feature>
<feature type="transmembrane region" description="Helical" evidence="8">
    <location>
        <begin position="207"/>
        <end position="230"/>
    </location>
</feature>
<dbReference type="InterPro" id="IPR011701">
    <property type="entry name" value="MFS"/>
</dbReference>
<sequence length="539" mass="54125">MTAAPRTSDADDPAGPARGSDGPGGSVSDGAGRAEGAPTGGAARQRRAVPHWMVLVVAATAQFMVILDVSIVNVALPSMRTDLDLSTAGLQWVVNAYALAFAGLLLLGGRAGDLFGRKRVFLLGVGLFSLASLVGGFAQTEAWLVAARAAQGVGGAVLAPATLSLLTTTYTEPGERARALGVWGAVGGAGGAMGGLVGGVLTEALSWRWVLFVNVPLGVLLAAGAAWALVGSTPVVRRLRDLDVPGSLTVTLGLTSVVYGVVSAETRSWTSAVVLVPIVVGLALLALFVVVERHAPRPLVPLAIFRRRALSAANGVALTVGMGMFSFWFFMSLQLQRVYGFDALGAGLAFLPASLTLIAGSMASTRIARRTGPRPLLVVGPLVSASGLLWLSTSSPSGTYLSELLLPTMLSGLGIGLTMVQLAAAATAGVPGEQAGLASGLINTSRQMGGAIGLAVLSTVAAARTAAVLGTGDADAAASAGAAGVEALAAGYDRGLLVGAAIVACGALVGLLVPAERRARADDAQRDGAGDEAREAVAD</sequence>
<dbReference type="InterPro" id="IPR004638">
    <property type="entry name" value="EmrB-like"/>
</dbReference>
<evidence type="ECO:0000256" key="5">
    <source>
        <dbReference type="ARBA" id="ARBA00022989"/>
    </source>
</evidence>
<keyword evidence="4 8" id="KW-0812">Transmembrane</keyword>
<dbReference type="PRINTS" id="PR01036">
    <property type="entry name" value="TCRTETB"/>
</dbReference>
<evidence type="ECO:0000256" key="1">
    <source>
        <dbReference type="ARBA" id="ARBA00004651"/>
    </source>
</evidence>
<dbReference type="Pfam" id="PF07690">
    <property type="entry name" value="MFS_1"/>
    <property type="match status" value="1"/>
</dbReference>
<proteinExistence type="predicted"/>
<evidence type="ECO:0000313" key="10">
    <source>
        <dbReference type="EMBL" id="NNH24187.1"/>
    </source>
</evidence>
<dbReference type="EMBL" id="JABEMA010000278">
    <property type="protein sequence ID" value="NNH24187.1"/>
    <property type="molecule type" value="Genomic_DNA"/>
</dbReference>
<organism evidence="10 11">
    <name type="scientific">Pseudokineococcus marinus</name>
    <dbReference type="NCBI Taxonomy" id="351215"/>
    <lineage>
        <taxon>Bacteria</taxon>
        <taxon>Bacillati</taxon>
        <taxon>Actinomycetota</taxon>
        <taxon>Actinomycetes</taxon>
        <taxon>Kineosporiales</taxon>
        <taxon>Kineosporiaceae</taxon>
        <taxon>Pseudokineococcus</taxon>
    </lineage>
</organism>
<dbReference type="RefSeq" id="WP_171203953.1">
    <property type="nucleotide sequence ID" value="NZ_BAAANP010000031.1"/>
</dbReference>
<feature type="transmembrane region" description="Helical" evidence="8">
    <location>
        <begin position="52"/>
        <end position="76"/>
    </location>
</feature>
<feature type="region of interest" description="Disordered" evidence="7">
    <location>
        <begin position="520"/>
        <end position="539"/>
    </location>
</feature>
<reference evidence="10 11" key="1">
    <citation type="submission" date="2020-05" db="EMBL/GenBank/DDBJ databases">
        <title>MicrobeNet Type strains.</title>
        <authorList>
            <person name="Nicholson A.C."/>
        </authorList>
    </citation>
    <scope>NUCLEOTIDE SEQUENCE [LARGE SCALE GENOMIC DNA]</scope>
    <source>
        <strain evidence="10 11">JCM 14547</strain>
    </source>
</reference>
<dbReference type="GO" id="GO:0005886">
    <property type="term" value="C:plasma membrane"/>
    <property type="evidence" value="ECO:0007669"/>
    <property type="project" value="UniProtKB-SubCell"/>
</dbReference>
<dbReference type="InterPro" id="IPR020846">
    <property type="entry name" value="MFS_dom"/>
</dbReference>
<dbReference type="CDD" id="cd17321">
    <property type="entry name" value="MFS_MMR_MDR_like"/>
    <property type="match status" value="1"/>
</dbReference>
<feature type="region of interest" description="Disordered" evidence="7">
    <location>
        <begin position="1"/>
        <end position="43"/>
    </location>
</feature>
<feature type="domain" description="Major facilitator superfamily (MFS) profile" evidence="9">
    <location>
        <begin position="54"/>
        <end position="518"/>
    </location>
</feature>
<dbReference type="AlphaFoldDB" id="A0A849BTB1"/>
<dbReference type="PANTHER" id="PTHR42718:SF46">
    <property type="entry name" value="BLR6921 PROTEIN"/>
    <property type="match status" value="1"/>
</dbReference>
<evidence type="ECO:0000313" key="11">
    <source>
        <dbReference type="Proteomes" id="UP000555552"/>
    </source>
</evidence>
<keyword evidence="2" id="KW-0813">Transport</keyword>
<feature type="transmembrane region" description="Helical" evidence="8">
    <location>
        <begin position="451"/>
        <end position="469"/>
    </location>
</feature>
<dbReference type="Gene3D" id="1.20.1720.10">
    <property type="entry name" value="Multidrug resistance protein D"/>
    <property type="match status" value="1"/>
</dbReference>
<feature type="transmembrane region" description="Helical" evidence="8">
    <location>
        <begin position="242"/>
        <end position="262"/>
    </location>
</feature>
<feature type="transmembrane region" description="Helical" evidence="8">
    <location>
        <begin position="120"/>
        <end position="139"/>
    </location>
</feature>
<keyword evidence="11" id="KW-1185">Reference proteome</keyword>
<keyword evidence="3" id="KW-1003">Cell membrane</keyword>
<feature type="transmembrane region" description="Helical" evidence="8">
    <location>
        <begin position="495"/>
        <end position="513"/>
    </location>
</feature>
<comment type="caution">
    <text evidence="10">The sequence shown here is derived from an EMBL/GenBank/DDBJ whole genome shotgun (WGS) entry which is preliminary data.</text>
</comment>